<comment type="subcellular location">
    <subcellularLocation>
        <location evidence="1">Nucleus</location>
    </subcellularLocation>
</comment>
<dbReference type="AlphaFoldDB" id="A0A9N9A1L0"/>
<evidence type="ECO:0000256" key="1">
    <source>
        <dbReference type="ARBA" id="ARBA00004123"/>
    </source>
</evidence>
<dbReference type="PANTHER" id="PTHR46481:SF10">
    <property type="entry name" value="ZINC FINGER BED DOMAIN-CONTAINING PROTEIN 39"/>
    <property type="match status" value="1"/>
</dbReference>
<name>A0A9N9A1L0_9GLOM</name>
<dbReference type="PANTHER" id="PTHR46481">
    <property type="entry name" value="ZINC FINGER BED DOMAIN-CONTAINING PROTEIN 4"/>
    <property type="match status" value="1"/>
</dbReference>
<evidence type="ECO:0000256" key="3">
    <source>
        <dbReference type="ARBA" id="ARBA00022771"/>
    </source>
</evidence>
<keyword evidence="4" id="KW-0862">Zinc</keyword>
<dbReference type="GO" id="GO:0005634">
    <property type="term" value="C:nucleus"/>
    <property type="evidence" value="ECO:0007669"/>
    <property type="project" value="UniProtKB-SubCell"/>
</dbReference>
<protein>
    <submittedName>
        <fullName evidence="6">4505_t:CDS:1</fullName>
    </submittedName>
</protein>
<keyword evidence="3" id="KW-0863">Zinc-finger</keyword>
<dbReference type="EMBL" id="CAJVPK010000464">
    <property type="protein sequence ID" value="CAG8513766.1"/>
    <property type="molecule type" value="Genomic_DNA"/>
</dbReference>
<dbReference type="Proteomes" id="UP000789706">
    <property type="component" value="Unassembled WGS sequence"/>
</dbReference>
<gene>
    <name evidence="6" type="ORF">DEBURN_LOCUS5311</name>
</gene>
<evidence type="ECO:0000313" key="6">
    <source>
        <dbReference type="EMBL" id="CAG8513766.1"/>
    </source>
</evidence>
<evidence type="ECO:0000256" key="2">
    <source>
        <dbReference type="ARBA" id="ARBA00022723"/>
    </source>
</evidence>
<evidence type="ECO:0000256" key="5">
    <source>
        <dbReference type="ARBA" id="ARBA00023242"/>
    </source>
</evidence>
<organism evidence="6 7">
    <name type="scientific">Diversispora eburnea</name>
    <dbReference type="NCBI Taxonomy" id="1213867"/>
    <lineage>
        <taxon>Eukaryota</taxon>
        <taxon>Fungi</taxon>
        <taxon>Fungi incertae sedis</taxon>
        <taxon>Mucoromycota</taxon>
        <taxon>Glomeromycotina</taxon>
        <taxon>Glomeromycetes</taxon>
        <taxon>Diversisporales</taxon>
        <taxon>Diversisporaceae</taxon>
        <taxon>Diversispora</taxon>
    </lineage>
</organism>
<dbReference type="GO" id="GO:0008270">
    <property type="term" value="F:zinc ion binding"/>
    <property type="evidence" value="ECO:0007669"/>
    <property type="project" value="UniProtKB-KW"/>
</dbReference>
<keyword evidence="2" id="KW-0479">Metal-binding</keyword>
<reference evidence="6" key="1">
    <citation type="submission" date="2021-06" db="EMBL/GenBank/DDBJ databases">
        <authorList>
            <person name="Kallberg Y."/>
            <person name="Tangrot J."/>
            <person name="Rosling A."/>
        </authorList>
    </citation>
    <scope>NUCLEOTIDE SEQUENCE</scope>
    <source>
        <strain evidence="6">AZ414A</strain>
    </source>
</reference>
<comment type="caution">
    <text evidence="6">The sequence shown here is derived from an EMBL/GenBank/DDBJ whole genome shotgun (WGS) entry which is preliminary data.</text>
</comment>
<evidence type="ECO:0000313" key="7">
    <source>
        <dbReference type="Proteomes" id="UP000789706"/>
    </source>
</evidence>
<evidence type="ECO:0000256" key="4">
    <source>
        <dbReference type="ARBA" id="ARBA00022833"/>
    </source>
</evidence>
<dbReference type="OrthoDB" id="2401650at2759"/>
<accession>A0A9N9A1L0</accession>
<keyword evidence="5" id="KW-0539">Nucleus</keyword>
<keyword evidence="7" id="KW-1185">Reference proteome</keyword>
<sequence length="178" mass="20334">MLAKIIFAGGIPFTFVENSCSINFMQHIRPSFKIPNRRKLASDLLDKVFDEVNEESDKEILSAQNLCMVSDGWSNINQESFSAVITDTASVIKAAWRIIEQKYPNIICFGLDDAKDITKYFKSHTQSMEKFKRIQCENYGKEISLTLPVLTRWAINAKSSCLTRPECQDECKMNCELC</sequence>
<proteinExistence type="predicted"/>
<dbReference type="InterPro" id="IPR052035">
    <property type="entry name" value="ZnF_BED_domain_contain"/>
</dbReference>